<evidence type="ECO:0000313" key="2">
    <source>
        <dbReference type="Proteomes" id="UP000624404"/>
    </source>
</evidence>
<gene>
    <name evidence="1" type="ORF">SCLTRI_LOCUS10575</name>
</gene>
<comment type="caution">
    <text evidence="1">The sequence shown here is derived from an EMBL/GenBank/DDBJ whole genome shotgun (WGS) entry which is preliminary data.</text>
</comment>
<dbReference type="AlphaFoldDB" id="A0A8H2W4Q9"/>
<organism evidence="1 2">
    <name type="scientific">Sclerotinia trifoliorum</name>
    <dbReference type="NCBI Taxonomy" id="28548"/>
    <lineage>
        <taxon>Eukaryota</taxon>
        <taxon>Fungi</taxon>
        <taxon>Dikarya</taxon>
        <taxon>Ascomycota</taxon>
        <taxon>Pezizomycotina</taxon>
        <taxon>Leotiomycetes</taxon>
        <taxon>Helotiales</taxon>
        <taxon>Sclerotiniaceae</taxon>
        <taxon>Sclerotinia</taxon>
    </lineage>
</organism>
<name>A0A8H2W4Q9_9HELO</name>
<sequence>MVEYHKTCCENCGPTSVASGAVGVISLGLQVSQSLVKYCSQCKSFNKDIITFKSKAETLNAILQQLGDKLKPFEQEKWTLPTSVIETIEKCEAGLRGLDKELQKHGRNTISNRIAYPFIKDSLTLANAMLDSLQNNLTLALHNFSVDTYEHVIELSQTTRSTRQKLCRSLIASPQWLRIMTIRYCTSLLSKSRV</sequence>
<dbReference type="Proteomes" id="UP000624404">
    <property type="component" value="Unassembled WGS sequence"/>
</dbReference>
<protein>
    <submittedName>
        <fullName evidence="1">3245108f-0d16-452b-a1c3-99e7ce851c86-CDS</fullName>
    </submittedName>
</protein>
<dbReference type="OrthoDB" id="5422117at2759"/>
<proteinExistence type="predicted"/>
<accession>A0A8H2W4Q9</accession>
<reference evidence="1" key="1">
    <citation type="submission" date="2020-10" db="EMBL/GenBank/DDBJ databases">
        <authorList>
            <person name="Kusch S."/>
        </authorList>
    </citation>
    <scope>NUCLEOTIDE SEQUENCE</scope>
    <source>
        <strain evidence="1">SwB9</strain>
    </source>
</reference>
<keyword evidence="2" id="KW-1185">Reference proteome</keyword>
<dbReference type="EMBL" id="CAJHIA010000039">
    <property type="protein sequence ID" value="CAD6457343.1"/>
    <property type="molecule type" value="Genomic_DNA"/>
</dbReference>
<evidence type="ECO:0000313" key="1">
    <source>
        <dbReference type="EMBL" id="CAD6457343.1"/>
    </source>
</evidence>